<dbReference type="PANTHER" id="PTHR34117">
    <property type="entry name" value="STYLE CELL-CYCLE INHIBITOR 1"/>
    <property type="match status" value="1"/>
</dbReference>
<dbReference type="STRING" id="268505.A0A2A9P6K8"/>
<feature type="compositionally biased region" description="Basic residues" evidence="1">
    <location>
        <begin position="51"/>
        <end position="62"/>
    </location>
</feature>
<accession>A0A2A9P6K8</accession>
<feature type="region of interest" description="Disordered" evidence="1">
    <location>
        <begin position="1"/>
        <end position="71"/>
    </location>
</feature>
<feature type="compositionally biased region" description="Basic and acidic residues" evidence="1">
    <location>
        <begin position="17"/>
        <end position="35"/>
    </location>
</feature>
<comment type="caution">
    <text evidence="2">The sequence shown here is derived from an EMBL/GenBank/DDBJ whole genome shotgun (WGS) entry which is preliminary data.</text>
</comment>
<dbReference type="EMBL" id="LAZP02000461">
    <property type="protein sequence ID" value="PFH57069.1"/>
    <property type="molecule type" value="Genomic_DNA"/>
</dbReference>
<feature type="compositionally biased region" description="Basic and acidic residues" evidence="1">
    <location>
        <begin position="219"/>
        <end position="284"/>
    </location>
</feature>
<evidence type="ECO:0000313" key="3">
    <source>
        <dbReference type="Proteomes" id="UP000037136"/>
    </source>
</evidence>
<protein>
    <submittedName>
        <fullName evidence="2">Uncharacterized protein</fullName>
    </submittedName>
</protein>
<dbReference type="OrthoDB" id="2139939at2759"/>
<reference evidence="2 3" key="2">
    <citation type="journal article" date="2017" name="Sci. Rep.">
        <title>Ant-infecting Ophiocordyceps genomes reveal a high diversity of potential behavioral manipulation genes and a possible major role for enterotoxins.</title>
        <authorList>
            <person name="de Bekker C."/>
            <person name="Ohm R.A."/>
            <person name="Evans H.C."/>
            <person name="Brachmann A."/>
            <person name="Hughes D.P."/>
        </authorList>
    </citation>
    <scope>NUCLEOTIDE SEQUENCE [LARGE SCALE GENOMIC DNA]</scope>
    <source>
        <strain evidence="2 3">SC16a</strain>
    </source>
</reference>
<reference evidence="2 3" key="1">
    <citation type="journal article" date="2015" name="BMC Genomics">
        <title>Gene expression during zombie ant biting behavior reflects the complexity underlying fungal parasitic behavioral manipulation.</title>
        <authorList>
            <person name="de Bekker C."/>
            <person name="Ohm R.A."/>
            <person name="Loreto R.G."/>
            <person name="Sebastian A."/>
            <person name="Albert I."/>
            <person name="Merrow M."/>
            <person name="Brachmann A."/>
            <person name="Hughes D.P."/>
        </authorList>
    </citation>
    <scope>NUCLEOTIDE SEQUENCE [LARGE SCALE GENOMIC DNA]</scope>
    <source>
        <strain evidence="2 3">SC16a</strain>
    </source>
</reference>
<dbReference type="AlphaFoldDB" id="A0A2A9P6K8"/>
<evidence type="ECO:0000313" key="2">
    <source>
        <dbReference type="EMBL" id="PFH57069.1"/>
    </source>
</evidence>
<name>A0A2A9P6K8_OPHUN</name>
<feature type="compositionally biased region" description="Acidic residues" evidence="1">
    <location>
        <begin position="173"/>
        <end position="193"/>
    </location>
</feature>
<dbReference type="PANTHER" id="PTHR34117:SF1">
    <property type="entry name" value="STYLE CELL-CYCLE INHIBITOR 1"/>
    <property type="match status" value="1"/>
</dbReference>
<proteinExistence type="predicted"/>
<evidence type="ECO:0000256" key="1">
    <source>
        <dbReference type="SAM" id="MobiDB-lite"/>
    </source>
</evidence>
<keyword evidence="3" id="KW-1185">Reference proteome</keyword>
<feature type="compositionally biased region" description="Acidic residues" evidence="1">
    <location>
        <begin position="146"/>
        <end position="156"/>
    </location>
</feature>
<gene>
    <name evidence="2" type="ORF">XA68_15559</name>
</gene>
<organism evidence="2 3">
    <name type="scientific">Ophiocordyceps unilateralis</name>
    <name type="common">Zombie-ant fungus</name>
    <name type="synonym">Torrubia unilateralis</name>
    <dbReference type="NCBI Taxonomy" id="268505"/>
    <lineage>
        <taxon>Eukaryota</taxon>
        <taxon>Fungi</taxon>
        <taxon>Dikarya</taxon>
        <taxon>Ascomycota</taxon>
        <taxon>Pezizomycotina</taxon>
        <taxon>Sordariomycetes</taxon>
        <taxon>Hypocreomycetidae</taxon>
        <taxon>Hypocreales</taxon>
        <taxon>Ophiocordycipitaceae</taxon>
        <taxon>Ophiocordyceps</taxon>
    </lineage>
</organism>
<feature type="region of interest" description="Disordered" evidence="1">
    <location>
        <begin position="355"/>
        <end position="396"/>
    </location>
</feature>
<feature type="compositionally biased region" description="Basic and acidic residues" evidence="1">
    <location>
        <begin position="367"/>
        <end position="396"/>
    </location>
</feature>
<feature type="region of interest" description="Disordered" evidence="1">
    <location>
        <begin position="145"/>
        <end position="329"/>
    </location>
</feature>
<sequence length="396" mass="45847">MAEPSPDAGARSRRRLPRQESGFERRRSASPEREAKRSRRRASVDDDAKRPSRPRQSSHRGGGKTEEANVQLPYSARPLVKADLQAFGSLFAYYLGVQKRKNAYDMDERELRGRWKRFVRRWNGNKLAEGWYDPDTFTRIAKLDEEGWEEDAEEETVTGKSDLGRSGAPPVSTDDEDDDQNDDKEEDDDDADDYGPTLPEKPSSRRRVGAKIPTLQDLTVRDELIREGQEAERTALRAARKADRKEQKEQLEELAPRAEAGTHERKMEKRRETNDKMRQFRDKSPGGIEASQEKDLMGGGDSVEEYRQMKARERRRKSERQVRREEMERAQREIMEAKRRAWQVREQETVNMLRELARQRFGGEAGPGREEKKEEKTDGKKDGKKGGKRDGRRDGL</sequence>
<dbReference type="Proteomes" id="UP000037136">
    <property type="component" value="Unassembled WGS sequence"/>
</dbReference>
<feature type="compositionally biased region" description="Basic and acidic residues" evidence="1">
    <location>
        <begin position="319"/>
        <end position="329"/>
    </location>
</feature>
<dbReference type="InterPro" id="IPR044688">
    <property type="entry name" value="SCI-1-like"/>
</dbReference>